<dbReference type="OrthoDB" id="7868047at2"/>
<organism evidence="1 2">
    <name type="scientific">Paracoccus tibetensis</name>
    <dbReference type="NCBI Taxonomy" id="336292"/>
    <lineage>
        <taxon>Bacteria</taxon>
        <taxon>Pseudomonadati</taxon>
        <taxon>Pseudomonadota</taxon>
        <taxon>Alphaproteobacteria</taxon>
        <taxon>Rhodobacterales</taxon>
        <taxon>Paracoccaceae</taxon>
        <taxon>Paracoccus</taxon>
    </lineage>
</organism>
<dbReference type="RefSeq" id="WP_090739823.1">
    <property type="nucleotide sequence ID" value="NZ_FMVT01000001.1"/>
</dbReference>
<dbReference type="STRING" id="336292.SAMN05660710_00404"/>
<keyword evidence="2" id="KW-1185">Reference proteome</keyword>
<dbReference type="Proteomes" id="UP000199502">
    <property type="component" value="Unassembled WGS sequence"/>
</dbReference>
<proteinExistence type="predicted"/>
<accession>A0A1G5C4Q6</accession>
<evidence type="ECO:0000313" key="1">
    <source>
        <dbReference type="EMBL" id="SCX97297.1"/>
    </source>
</evidence>
<reference evidence="1 2" key="1">
    <citation type="submission" date="2016-10" db="EMBL/GenBank/DDBJ databases">
        <authorList>
            <person name="de Groot N.N."/>
        </authorList>
    </citation>
    <scope>NUCLEOTIDE SEQUENCE [LARGE SCALE GENOMIC DNA]</scope>
    <source>
        <strain evidence="1 2">CGMCC 1.8925</strain>
    </source>
</reference>
<sequence>MAKTPDFAKTMQDMMSNFPVDTSSMQEAMKSQSLLGERLARVALSAAERSTEISARWAKDSIARMGELAAVREEPSEYAKAYSDFASAAAEMAAEHMAAYAEVAKKVQMDTVDLMLTAGKDIAADAQKVAENTTRDVQAAVKKAPSVAPNAAAAK</sequence>
<evidence type="ECO:0000313" key="2">
    <source>
        <dbReference type="Proteomes" id="UP000199502"/>
    </source>
</evidence>
<protein>
    <recommendedName>
        <fullName evidence="3">Phasin protein</fullName>
    </recommendedName>
</protein>
<name>A0A1G5C4Q6_9RHOB</name>
<dbReference type="AlphaFoldDB" id="A0A1G5C4Q6"/>
<evidence type="ECO:0008006" key="3">
    <source>
        <dbReference type="Google" id="ProtNLM"/>
    </source>
</evidence>
<dbReference type="EMBL" id="FMVT01000001">
    <property type="protein sequence ID" value="SCX97297.1"/>
    <property type="molecule type" value="Genomic_DNA"/>
</dbReference>
<gene>
    <name evidence="1" type="ORF">SAMN05660710_00404</name>
</gene>